<accession>A0ABN2MJI8</accession>
<organism evidence="2 3">
    <name type="scientific">Pseudonocardia ailaonensis</name>
    <dbReference type="NCBI Taxonomy" id="367279"/>
    <lineage>
        <taxon>Bacteria</taxon>
        <taxon>Bacillati</taxon>
        <taxon>Actinomycetota</taxon>
        <taxon>Actinomycetes</taxon>
        <taxon>Pseudonocardiales</taxon>
        <taxon>Pseudonocardiaceae</taxon>
        <taxon>Pseudonocardia</taxon>
    </lineage>
</organism>
<keyword evidence="3" id="KW-1185">Reference proteome</keyword>
<evidence type="ECO:0000256" key="1">
    <source>
        <dbReference type="SAM" id="MobiDB-lite"/>
    </source>
</evidence>
<comment type="caution">
    <text evidence="2">The sequence shown here is derived from an EMBL/GenBank/DDBJ whole genome shotgun (WGS) entry which is preliminary data.</text>
</comment>
<dbReference type="Proteomes" id="UP001500449">
    <property type="component" value="Unassembled WGS sequence"/>
</dbReference>
<gene>
    <name evidence="2" type="ORF">GCM10009836_03230</name>
</gene>
<evidence type="ECO:0000313" key="3">
    <source>
        <dbReference type="Proteomes" id="UP001500449"/>
    </source>
</evidence>
<name>A0ABN2MJI8_9PSEU</name>
<feature type="region of interest" description="Disordered" evidence="1">
    <location>
        <begin position="49"/>
        <end position="81"/>
    </location>
</feature>
<protein>
    <submittedName>
        <fullName evidence="2">Uncharacterized protein</fullName>
    </submittedName>
</protein>
<evidence type="ECO:0000313" key="2">
    <source>
        <dbReference type="EMBL" id="GAA1828797.1"/>
    </source>
</evidence>
<proteinExistence type="predicted"/>
<reference evidence="2 3" key="1">
    <citation type="journal article" date="2019" name="Int. J. Syst. Evol. Microbiol.">
        <title>The Global Catalogue of Microorganisms (GCM) 10K type strain sequencing project: providing services to taxonomists for standard genome sequencing and annotation.</title>
        <authorList>
            <consortium name="The Broad Institute Genomics Platform"/>
            <consortium name="The Broad Institute Genome Sequencing Center for Infectious Disease"/>
            <person name="Wu L."/>
            <person name="Ma J."/>
        </authorList>
    </citation>
    <scope>NUCLEOTIDE SEQUENCE [LARGE SCALE GENOMIC DNA]</scope>
    <source>
        <strain evidence="2 3">JCM 16009</strain>
    </source>
</reference>
<sequence length="81" mass="8712">MLTVAALLTGWEANAGPHTWRHVDEQTARYLTQMQTWGYSLADIERRAAGLDPTNPSDPDGAVIDEATPPPDDPDGQPAVA</sequence>
<dbReference type="EMBL" id="BAAAQK010000001">
    <property type="protein sequence ID" value="GAA1828797.1"/>
    <property type="molecule type" value="Genomic_DNA"/>
</dbReference>